<name>A0A4P9CB92_EUBML</name>
<dbReference type="GO" id="GO:0004062">
    <property type="term" value="F:aryl sulfotransferase activity"/>
    <property type="evidence" value="ECO:0007669"/>
    <property type="project" value="InterPro"/>
</dbReference>
<dbReference type="InterPro" id="IPR010262">
    <property type="entry name" value="Arylsulfotransferase_bact"/>
</dbReference>
<dbReference type="PANTHER" id="PTHR35340">
    <property type="entry name" value="PQQ ENZYME REPEAT PROTEIN-RELATED"/>
    <property type="match status" value="1"/>
</dbReference>
<evidence type="ECO:0008006" key="3">
    <source>
        <dbReference type="Google" id="ProtNLM"/>
    </source>
</evidence>
<proteinExistence type="predicted"/>
<protein>
    <recommendedName>
        <fullName evidence="3">Arylsulfotransferase N-terminal domain-containing protein</fullName>
    </recommendedName>
</protein>
<dbReference type="KEGG" id="emt:CPZ25_012525"/>
<dbReference type="AlphaFoldDB" id="A0A4P9CB92"/>
<organism evidence="1 2">
    <name type="scientific">Eubacterium maltosivorans</name>
    <dbReference type="NCBI Taxonomy" id="2041044"/>
    <lineage>
        <taxon>Bacteria</taxon>
        <taxon>Bacillati</taxon>
        <taxon>Bacillota</taxon>
        <taxon>Clostridia</taxon>
        <taxon>Eubacteriales</taxon>
        <taxon>Eubacteriaceae</taxon>
        <taxon>Eubacterium</taxon>
    </lineage>
</organism>
<gene>
    <name evidence="1" type="ORF">CPZ25_012525</name>
</gene>
<evidence type="ECO:0000313" key="1">
    <source>
        <dbReference type="EMBL" id="QCT72111.1"/>
    </source>
</evidence>
<sequence>MNKSAKVLAVAAGLALVLIIMVSVALAYAGRDITLLQDRIVHISVNGYAVEIPLNEDGATYDIPSLTTEHENEFILMNDAGASIEVNEAKLQTNKKAKVTVKKIDSNEVLEMVVTNGKDTRTIYLRTLSKQLPEMLATGQSPYEGDFYVTDTEKAAMYKLDQNGNVTWYVALTPEQADGKIFTDFRQHKLENGDIRYSYQIVDPDVSTMGLTDYLPGTRVVLDEKYKEVKRDGARISLLDPNETNHDKKVMGDPVDGHDFVLLGDKNWITESYVAETVDNIPAELNPNPLGSKVVAAVIQEVKDGKPVFTWKSTDHPELYALSEKGNDFANSNMKPQDYLHINAMILDPSDNNLIVSFKNANTIVKIDRSTGDILWKLSGKGDEFGLADHQKTSGQSSLSLTDDGYLVVFDNGQGTGKTRVLKYKLDEKNKTVIDFKEYSMDGYTSSEFGSAQKVDNEKDAYIIGWGVNGANQPVLTEMNFTDNKKLLEVVFPNGEHTFKVQKFDKVKN</sequence>
<accession>A0A4P9CB92</accession>
<reference evidence="1 2" key="1">
    <citation type="submission" date="2018-05" db="EMBL/GenBank/DDBJ databases">
        <title>Genome comparison of Eubacterium sp.</title>
        <authorList>
            <person name="Feng Y."/>
            <person name="Sanchez-Andrea I."/>
            <person name="Stams A.J.M."/>
            <person name="De Vos W.M."/>
        </authorList>
    </citation>
    <scope>NUCLEOTIDE SEQUENCE [LARGE SCALE GENOMIC DNA]</scope>
    <source>
        <strain evidence="1 2">YI</strain>
    </source>
</reference>
<dbReference type="SUPFAM" id="SSF50998">
    <property type="entry name" value="Quinoprotein alcohol dehydrogenase-like"/>
    <property type="match status" value="1"/>
</dbReference>
<dbReference type="Pfam" id="PF05935">
    <property type="entry name" value="Arylsulfotrans"/>
    <property type="match status" value="1"/>
</dbReference>
<evidence type="ECO:0000313" key="2">
    <source>
        <dbReference type="Proteomes" id="UP000218387"/>
    </source>
</evidence>
<dbReference type="InterPro" id="IPR053143">
    <property type="entry name" value="Arylsulfate_ST"/>
</dbReference>
<dbReference type="EMBL" id="CP029487">
    <property type="protein sequence ID" value="QCT72111.1"/>
    <property type="molecule type" value="Genomic_DNA"/>
</dbReference>
<dbReference type="InterPro" id="IPR011047">
    <property type="entry name" value="Quinoprotein_ADH-like_sf"/>
</dbReference>
<dbReference type="Proteomes" id="UP000218387">
    <property type="component" value="Chromosome"/>
</dbReference>
<dbReference type="PANTHER" id="PTHR35340:SF5">
    <property type="entry name" value="ASST-DOMAIN-CONTAINING PROTEIN"/>
    <property type="match status" value="1"/>
</dbReference>
<dbReference type="RefSeq" id="WP_058696182.1">
    <property type="nucleotide sequence ID" value="NZ_CP029487.1"/>
</dbReference>
<keyword evidence="2" id="KW-1185">Reference proteome</keyword>